<dbReference type="SMART" id="SM00560">
    <property type="entry name" value="LamGL"/>
    <property type="match status" value="1"/>
</dbReference>
<dbReference type="Proteomes" id="UP000030428">
    <property type="component" value="Unassembled WGS sequence"/>
</dbReference>
<evidence type="ECO:0000313" key="5">
    <source>
        <dbReference type="EMBL" id="TGO02760.1"/>
    </source>
</evidence>
<comment type="caution">
    <text evidence="5">The sequence shown here is derived from an EMBL/GenBank/DDBJ whole genome shotgun (WGS) entry which is preliminary data.</text>
</comment>
<dbReference type="EMBL" id="JSZA02000082">
    <property type="protein sequence ID" value="TGO02760.1"/>
    <property type="molecule type" value="Genomic_DNA"/>
</dbReference>
<accession>A0A4E0QSA9</accession>
<dbReference type="PANTHER" id="PTHR47635">
    <property type="entry name" value="CUB DOMAIN-CONTAINING PROTEIN"/>
    <property type="match status" value="1"/>
</dbReference>
<sequence length="298" mass="33258">MVKLRCWLRSVLLIAIGLSWFSGAMADLSDGLVAYYPFNGNANDESGNGHHGTVYGAILVNDRFENIDSAYHFDGINDFIQISDSPSLRVSTFTISAWIYQPSYDGTVRVVVNKGGIGGDGSNEDINYSLYFSDKDAFRTFIEESDGTNHHASISHPASILPIKNWHYVVGTYNGTNLNLYINGDLKSTTPTSIIPALNSVPLIIGKNARSDEFHFYGNVDDVRIYNRALSESEIQQLYQMDNQPSDDCWATYENGNLHIPCIKVKVPFDDDLHFEADMQYEPLSDPMTFQVTGVKPK</sequence>
<protein>
    <recommendedName>
        <fullName evidence="4">LamG-like jellyroll fold domain-containing protein</fullName>
    </recommendedName>
</protein>
<evidence type="ECO:0000256" key="3">
    <source>
        <dbReference type="SAM" id="SignalP"/>
    </source>
</evidence>
<organism evidence="5 6">
    <name type="scientific">Candidatus Thiomargarita nelsonii</name>
    <dbReference type="NCBI Taxonomy" id="1003181"/>
    <lineage>
        <taxon>Bacteria</taxon>
        <taxon>Pseudomonadati</taxon>
        <taxon>Pseudomonadota</taxon>
        <taxon>Gammaproteobacteria</taxon>
        <taxon>Thiotrichales</taxon>
        <taxon>Thiotrichaceae</taxon>
        <taxon>Thiomargarita</taxon>
    </lineage>
</organism>
<dbReference type="InterPro" id="IPR006558">
    <property type="entry name" value="LamG-like"/>
</dbReference>
<feature type="signal peptide" evidence="3">
    <location>
        <begin position="1"/>
        <end position="26"/>
    </location>
</feature>
<dbReference type="SUPFAM" id="SSF49899">
    <property type="entry name" value="Concanavalin A-like lectins/glucanases"/>
    <property type="match status" value="1"/>
</dbReference>
<dbReference type="AlphaFoldDB" id="A0A4E0QSA9"/>
<dbReference type="PANTHER" id="PTHR47635:SF2">
    <property type="entry name" value="LAMG-LIKE JELLYROLL FOLD DOMAIN-CONTAINING PROTEIN"/>
    <property type="match status" value="1"/>
</dbReference>
<keyword evidence="1 3" id="KW-0732">Signal</keyword>
<feature type="chain" id="PRO_5020033765" description="LamG-like jellyroll fold domain-containing protein" evidence="3">
    <location>
        <begin position="27"/>
        <end position="298"/>
    </location>
</feature>
<proteinExistence type="predicted"/>
<dbReference type="Pfam" id="PF13385">
    <property type="entry name" value="Laminin_G_3"/>
    <property type="match status" value="1"/>
</dbReference>
<evidence type="ECO:0000256" key="2">
    <source>
        <dbReference type="ARBA" id="ARBA00023157"/>
    </source>
</evidence>
<dbReference type="InterPro" id="IPR013320">
    <property type="entry name" value="ConA-like_dom_sf"/>
</dbReference>
<gene>
    <name evidence="5" type="ORF">PN36_19650</name>
</gene>
<feature type="domain" description="LamG-like jellyroll fold" evidence="4">
    <location>
        <begin position="91"/>
        <end position="233"/>
    </location>
</feature>
<dbReference type="Gene3D" id="2.60.120.200">
    <property type="match status" value="1"/>
</dbReference>
<keyword evidence="6" id="KW-1185">Reference proteome</keyword>
<evidence type="ECO:0000313" key="6">
    <source>
        <dbReference type="Proteomes" id="UP000030428"/>
    </source>
</evidence>
<evidence type="ECO:0000256" key="1">
    <source>
        <dbReference type="ARBA" id="ARBA00022729"/>
    </source>
</evidence>
<name>A0A4E0QSA9_9GAMM</name>
<reference evidence="5 6" key="1">
    <citation type="journal article" date="2016" name="Front. Microbiol.">
        <title>Single-Cell (Meta-)Genomics of a Dimorphic Candidatus Thiomargarita nelsonii Reveals Genomic Plasticity.</title>
        <authorList>
            <person name="Flood B.E."/>
            <person name="Fliss P."/>
            <person name="Jones D.S."/>
            <person name="Dick G.J."/>
            <person name="Jain S."/>
            <person name="Kaster A.K."/>
            <person name="Winkel M."/>
            <person name="Mussmann M."/>
            <person name="Bailey J."/>
        </authorList>
    </citation>
    <scope>NUCLEOTIDE SEQUENCE [LARGE SCALE GENOMIC DNA]</scope>
    <source>
        <strain evidence="5">Hydrate Ridge</strain>
    </source>
</reference>
<keyword evidence="2" id="KW-1015">Disulfide bond</keyword>
<evidence type="ECO:0000259" key="4">
    <source>
        <dbReference type="SMART" id="SM00560"/>
    </source>
</evidence>